<name>A0A0D3KZQ4_EMIH1</name>
<evidence type="ECO:0000313" key="3">
    <source>
        <dbReference type="Proteomes" id="UP000013827"/>
    </source>
</evidence>
<dbReference type="GO" id="GO:0040029">
    <property type="term" value="P:epigenetic regulation of gene expression"/>
    <property type="evidence" value="ECO:0007669"/>
    <property type="project" value="TreeGrafter"/>
</dbReference>
<sequence length="449" mass="48452">MLLHRSAGAEVWQRGDLYDEHVERPARIVAVYDALLREGLVGRAKLIPARPAARSDLELVHSRSHSRRAVRRYEGEEEAHEALGLQLGADTYFAAGESGRAALLSCGSVVELATRRSVVELATRVVTGELSNALAVVRPPGHHCEARQAMGFCLLNNIAVAAAVARARLGVQRVLVVDWDVHHGSNGIQHIFEEDGSVLYASLHRYGHGFYPGTGGAHAVGEGAGRGFSLNIPWSSAGYGDAEYAAAFERLLMPVAREFAPDLVLVAAGFDAAARDPLGGMEASETPPAPLGCLSFVSPAGYAYMTAQLRSLAAGRLVVALEGGYNLRSISSSAAAVMRVLLGDDPPPLPPAPPCRSAARDILEASHAMAPFWRSVAAALGGPQAQPRSAVARPRLSRAALRELYGTRAYPRRRRRSRWPFKWRATTPSAWRGAARRRPAWHRFMYGDE</sequence>
<reference evidence="2" key="2">
    <citation type="submission" date="2024-10" db="UniProtKB">
        <authorList>
            <consortium name="EnsemblProtists"/>
        </authorList>
    </citation>
    <scope>IDENTIFICATION</scope>
</reference>
<dbReference type="InterPro" id="IPR023801">
    <property type="entry name" value="His_deacetylse_dom"/>
</dbReference>
<dbReference type="PaxDb" id="2903-EOD41239"/>
<dbReference type="InterPro" id="IPR000286">
    <property type="entry name" value="HDACs"/>
</dbReference>
<protein>
    <recommendedName>
        <fullName evidence="1">Histone deacetylase domain-containing protein</fullName>
    </recommendedName>
</protein>
<dbReference type="Pfam" id="PF00850">
    <property type="entry name" value="Hist_deacetyl"/>
    <property type="match status" value="1"/>
</dbReference>
<dbReference type="STRING" id="2903.R1G5W9"/>
<dbReference type="InterPro" id="IPR037138">
    <property type="entry name" value="His_deacetylse_dom_sf"/>
</dbReference>
<evidence type="ECO:0000259" key="1">
    <source>
        <dbReference type="Pfam" id="PF00850"/>
    </source>
</evidence>
<dbReference type="SUPFAM" id="SSF52768">
    <property type="entry name" value="Arginase/deacetylase"/>
    <property type="match status" value="1"/>
</dbReference>
<keyword evidence="3" id="KW-1185">Reference proteome</keyword>
<dbReference type="HOGENOM" id="CLU_007727_8_6_1"/>
<dbReference type="Gene3D" id="3.40.800.20">
    <property type="entry name" value="Histone deacetylase domain"/>
    <property type="match status" value="1"/>
</dbReference>
<accession>A0A0D3KZQ4</accession>
<dbReference type="GO" id="GO:0000118">
    <property type="term" value="C:histone deacetylase complex"/>
    <property type="evidence" value="ECO:0007669"/>
    <property type="project" value="TreeGrafter"/>
</dbReference>
<dbReference type="GeneID" id="17286509"/>
<reference evidence="3" key="1">
    <citation type="journal article" date="2013" name="Nature">
        <title>Pan genome of the phytoplankton Emiliania underpins its global distribution.</title>
        <authorList>
            <person name="Read B.A."/>
            <person name="Kegel J."/>
            <person name="Klute M.J."/>
            <person name="Kuo A."/>
            <person name="Lefebvre S.C."/>
            <person name="Maumus F."/>
            <person name="Mayer C."/>
            <person name="Miller J."/>
            <person name="Monier A."/>
            <person name="Salamov A."/>
            <person name="Young J."/>
            <person name="Aguilar M."/>
            <person name="Claverie J.M."/>
            <person name="Frickenhaus S."/>
            <person name="Gonzalez K."/>
            <person name="Herman E.K."/>
            <person name="Lin Y.C."/>
            <person name="Napier J."/>
            <person name="Ogata H."/>
            <person name="Sarno A.F."/>
            <person name="Shmutz J."/>
            <person name="Schroeder D."/>
            <person name="de Vargas C."/>
            <person name="Verret F."/>
            <person name="von Dassow P."/>
            <person name="Valentin K."/>
            <person name="Van de Peer Y."/>
            <person name="Wheeler G."/>
            <person name="Dacks J.B."/>
            <person name="Delwiche C.F."/>
            <person name="Dyhrman S.T."/>
            <person name="Glockner G."/>
            <person name="John U."/>
            <person name="Richards T."/>
            <person name="Worden A.Z."/>
            <person name="Zhang X."/>
            <person name="Grigoriev I.V."/>
            <person name="Allen A.E."/>
            <person name="Bidle K."/>
            <person name="Borodovsky M."/>
            <person name="Bowler C."/>
            <person name="Brownlee C."/>
            <person name="Cock J.M."/>
            <person name="Elias M."/>
            <person name="Gladyshev V.N."/>
            <person name="Groth M."/>
            <person name="Guda C."/>
            <person name="Hadaegh A."/>
            <person name="Iglesias-Rodriguez M.D."/>
            <person name="Jenkins J."/>
            <person name="Jones B.M."/>
            <person name="Lawson T."/>
            <person name="Leese F."/>
            <person name="Lindquist E."/>
            <person name="Lobanov A."/>
            <person name="Lomsadze A."/>
            <person name="Malik S.B."/>
            <person name="Marsh M.E."/>
            <person name="Mackinder L."/>
            <person name="Mock T."/>
            <person name="Mueller-Roeber B."/>
            <person name="Pagarete A."/>
            <person name="Parker M."/>
            <person name="Probert I."/>
            <person name="Quesneville H."/>
            <person name="Raines C."/>
            <person name="Rensing S.A."/>
            <person name="Riano-Pachon D.M."/>
            <person name="Richier S."/>
            <person name="Rokitta S."/>
            <person name="Shiraiwa Y."/>
            <person name="Soanes D.M."/>
            <person name="van der Giezen M."/>
            <person name="Wahlund T.M."/>
            <person name="Williams B."/>
            <person name="Wilson W."/>
            <person name="Wolfe G."/>
            <person name="Wurch L.L."/>
        </authorList>
    </citation>
    <scope>NUCLEOTIDE SEQUENCE</scope>
</reference>
<dbReference type="PANTHER" id="PTHR10625:SF25">
    <property type="entry name" value="HISTONE DEACETYLASE 18-RELATED"/>
    <property type="match status" value="1"/>
</dbReference>
<dbReference type="Proteomes" id="UP000013827">
    <property type="component" value="Unassembled WGS sequence"/>
</dbReference>
<dbReference type="InterPro" id="IPR023696">
    <property type="entry name" value="Ureohydrolase_dom_sf"/>
</dbReference>
<dbReference type="PANTHER" id="PTHR10625">
    <property type="entry name" value="HISTONE DEACETYLASE HDAC1-RELATED"/>
    <property type="match status" value="1"/>
</dbReference>
<dbReference type="RefSeq" id="XP_005793668.1">
    <property type="nucleotide sequence ID" value="XM_005793611.1"/>
</dbReference>
<dbReference type="PRINTS" id="PR01270">
    <property type="entry name" value="HDASUPER"/>
</dbReference>
<dbReference type="EnsemblProtists" id="EOD41239">
    <property type="protein sequence ID" value="EOD41239"/>
    <property type="gene ID" value="EMIHUDRAFT_199501"/>
</dbReference>
<dbReference type="AlphaFoldDB" id="A0A0D3KZQ4"/>
<dbReference type="GO" id="GO:0004407">
    <property type="term" value="F:histone deacetylase activity"/>
    <property type="evidence" value="ECO:0007669"/>
    <property type="project" value="TreeGrafter"/>
</dbReference>
<feature type="domain" description="Histone deacetylase" evidence="1">
    <location>
        <begin position="21"/>
        <end position="340"/>
    </location>
</feature>
<organism evidence="2 3">
    <name type="scientific">Emiliania huxleyi (strain CCMP1516)</name>
    <dbReference type="NCBI Taxonomy" id="280463"/>
    <lineage>
        <taxon>Eukaryota</taxon>
        <taxon>Haptista</taxon>
        <taxon>Haptophyta</taxon>
        <taxon>Prymnesiophyceae</taxon>
        <taxon>Isochrysidales</taxon>
        <taxon>Noelaerhabdaceae</taxon>
        <taxon>Emiliania</taxon>
    </lineage>
</organism>
<dbReference type="GO" id="GO:0005737">
    <property type="term" value="C:cytoplasm"/>
    <property type="evidence" value="ECO:0007669"/>
    <property type="project" value="TreeGrafter"/>
</dbReference>
<dbReference type="KEGG" id="ehx:EMIHUDRAFT_199501"/>
<dbReference type="eggNOG" id="KOG1343">
    <property type="taxonomic scope" value="Eukaryota"/>
</dbReference>
<evidence type="ECO:0000313" key="2">
    <source>
        <dbReference type="EnsemblProtists" id="EOD41239"/>
    </source>
</evidence>
<proteinExistence type="predicted"/>
<dbReference type="OMA" id="NITHYRT"/>